<proteinExistence type="predicted"/>
<reference evidence="1" key="1">
    <citation type="journal article" date="2021" name="Proc. Natl. Acad. Sci. U.S.A.">
        <title>A Catalog of Tens of Thousands of Viruses from Human Metagenomes Reveals Hidden Associations with Chronic Diseases.</title>
        <authorList>
            <person name="Tisza M.J."/>
            <person name="Buck C.B."/>
        </authorList>
    </citation>
    <scope>NUCLEOTIDE SEQUENCE</scope>
    <source>
        <strain evidence="1">Ct8eQ1</strain>
    </source>
</reference>
<dbReference type="EMBL" id="BK015025">
    <property type="protein sequence ID" value="DAD87751.1"/>
    <property type="molecule type" value="Genomic_DNA"/>
</dbReference>
<evidence type="ECO:0000313" key="1">
    <source>
        <dbReference type="EMBL" id="DAD87751.1"/>
    </source>
</evidence>
<name>A0A8S5N046_9CAUD</name>
<organism evidence="1">
    <name type="scientific">Siphoviridae sp. ct8eQ1</name>
    <dbReference type="NCBI Taxonomy" id="2826171"/>
    <lineage>
        <taxon>Viruses</taxon>
        <taxon>Duplodnaviria</taxon>
        <taxon>Heunggongvirae</taxon>
        <taxon>Uroviricota</taxon>
        <taxon>Caudoviricetes</taxon>
    </lineage>
</organism>
<accession>A0A8S5N046</accession>
<sequence length="1072" mass="123331">MQKIIKLETENTTVERWTENSACEIYSHDTNNGHFEIEVMNEALTDETVTALFIFEESESVWRTEGTVEENKIKFKFDTTLITQDETVVCVLYLDNERENNDFYRFSFKVKISEIDKLDNLTIKERLFKNNLIIDRLEVVTKDELKEALKNLDLSSISTEGLLTEEKANGLYAKISELEAVESKLITQEQLTSTKNEVVTEINNRLENYALKTNIPEAYNDTNLVGRVTDLENKQDKDTIYDDSELKARISVLESREDNNTIYDDTNVRERLTVLENKPNIDISNLATKDELNEVRNSQPTVDTSNLVTKQELEEKHFLTTHQDLSEYALKSELPQPYNDSALVQKIGQLEARVDNDTIYNDTEVKNRLTELENKPPVDLSNYALKSELPQPYNDKQLNERVTALESKAIEGGAYDDSDLRSRVVALESKTDNDTVYNDTELRSRVTELENKPTLDTSEFVTNQALENKNYITEEILNSKGYAKTSEIPTPYNDSEVKQRLTNLESIDTSKFITDEKLESKGYLKSHQDITGLATKEELANLVTNDQLEAKHYITGAALENYALKSDIPQGYNDTEVKERLTVLENKQDKDTIYNDTELRTRVSELEQRPIATPYNDTALSDRVSALESKQDKDTIYNDSELRQRVETLENKPPIDTSKFITEEVLESKNYLTTPYNDIPLKGRIEVLENKVDKDTVYNDEPIKERLTALESKPNIDLTGYATKEELKAKVNTSDYDTFKNMVVTKGYLESKNYLTEQYNDKPLTDRVVALENKQDNDTIYDDSELKRRVTTLETRTENLVTKEELHEATEIDYSNIVTTDELEAKHYVTETELNNKGFLTQHQDISNLATKEEIKKFVTHEELPQPYNDTNLSNRVTALENKTDKDTIYNDTELRNRVSTLESRPNIEVSTLVTKDELASKGYLTTPYNDSALVSRVTALEIKQDKDTVYNDTEVKRRLTALESRPAVKNGIRKPLVIGWQDIYIQNMRFSSQMNLVDVENNVILRSINGLDIKRVNNATYGYVIFNNRTKQFTLEILETDLSKKTSDDYLITVMWNNGYYTDNGALKNKR</sequence>
<protein>
    <submittedName>
        <fullName evidence="1">Uncharacterized protein</fullName>
    </submittedName>
</protein>